<feature type="compositionally biased region" description="Low complexity" evidence="1">
    <location>
        <begin position="223"/>
        <end position="237"/>
    </location>
</feature>
<feature type="transmembrane region" description="Helical" evidence="2">
    <location>
        <begin position="12"/>
        <end position="33"/>
    </location>
</feature>
<evidence type="ECO:0000313" key="3">
    <source>
        <dbReference type="EMBL" id="TGJ72427.1"/>
    </source>
</evidence>
<dbReference type="Proteomes" id="UP000297595">
    <property type="component" value="Unassembled WGS sequence"/>
</dbReference>
<evidence type="ECO:0000313" key="4">
    <source>
        <dbReference type="Proteomes" id="UP000297595"/>
    </source>
</evidence>
<name>A0A7C8KN32_ORBOL</name>
<comment type="caution">
    <text evidence="3">The sequence shown here is derived from an EMBL/GenBank/DDBJ whole genome shotgun (WGS) entry which is preliminary data.</text>
</comment>
<sequence>MPEIGTTSISKAKSLVWGLSPIFIGFISLPFTYQHLEAQPQALSCRVEKQKSLNQWKWCSNGENARNPDCQPILGKNYYDIERQHKCRFIPPAPVGWVFRPSNGIDMGADNSGSFTVDDFDTWAIYTLNFLIALAIGWCIIGLFKLVFCRKDKAPQTELANASEKLDPSSTSDEALPPDMPEQTIESDSSKEVVLPDAPEQTIKSGSLEEVPQPDAPEQIVQSGSSEEVFLSDSSSGTEENQHRWLEITPNQQHSKVETEIETEMFETASTQSSKPRQKKHTRRRSPRIASSTKILSYV</sequence>
<dbReference type="AlphaFoldDB" id="A0A7C8KN32"/>
<gene>
    <name evidence="3" type="ORF">EYR41_004323</name>
</gene>
<protein>
    <submittedName>
        <fullName evidence="3">Uncharacterized protein</fullName>
    </submittedName>
</protein>
<accession>A0A7C8KN32</accession>
<dbReference type="EMBL" id="SOZJ01000002">
    <property type="protein sequence ID" value="TGJ72427.1"/>
    <property type="molecule type" value="Genomic_DNA"/>
</dbReference>
<organism evidence="3 4">
    <name type="scientific">Orbilia oligospora</name>
    <name type="common">Nematode-trapping fungus</name>
    <name type="synonym">Arthrobotrys oligospora</name>
    <dbReference type="NCBI Taxonomy" id="2813651"/>
    <lineage>
        <taxon>Eukaryota</taxon>
        <taxon>Fungi</taxon>
        <taxon>Dikarya</taxon>
        <taxon>Ascomycota</taxon>
        <taxon>Pezizomycotina</taxon>
        <taxon>Orbiliomycetes</taxon>
        <taxon>Orbiliales</taxon>
        <taxon>Orbiliaceae</taxon>
        <taxon>Orbilia</taxon>
    </lineage>
</organism>
<reference evidence="3 4" key="1">
    <citation type="submission" date="2019-03" db="EMBL/GenBank/DDBJ databases">
        <title>Nematode-trapping fungi genome.</title>
        <authorList>
            <person name="Vidal-Diez De Ulzurrun G."/>
        </authorList>
    </citation>
    <scope>NUCLEOTIDE SEQUENCE [LARGE SCALE GENOMIC DNA]</scope>
    <source>
        <strain evidence="3 4">TWF154</strain>
    </source>
</reference>
<keyword evidence="2" id="KW-1133">Transmembrane helix</keyword>
<feature type="compositionally biased region" description="Polar residues" evidence="1">
    <location>
        <begin position="289"/>
        <end position="299"/>
    </location>
</feature>
<feature type="region of interest" description="Disordered" evidence="1">
    <location>
        <begin position="159"/>
        <end position="299"/>
    </location>
</feature>
<evidence type="ECO:0000256" key="2">
    <source>
        <dbReference type="SAM" id="Phobius"/>
    </source>
</evidence>
<feature type="transmembrane region" description="Helical" evidence="2">
    <location>
        <begin position="123"/>
        <end position="144"/>
    </location>
</feature>
<evidence type="ECO:0000256" key="1">
    <source>
        <dbReference type="SAM" id="MobiDB-lite"/>
    </source>
</evidence>
<keyword evidence="2" id="KW-0812">Transmembrane</keyword>
<keyword evidence="2" id="KW-0472">Membrane</keyword>
<feature type="compositionally biased region" description="Basic residues" evidence="1">
    <location>
        <begin position="276"/>
        <end position="287"/>
    </location>
</feature>
<proteinExistence type="predicted"/>